<proteinExistence type="predicted"/>
<sequence length="81" mass="9002">METTVVDPRDQRWEIGQPTYRVYLHAVNGSSDERELTGGDVDEVMAWAEVNAAGRTFVLYACVPHDGVGLVRLMGNDPHET</sequence>
<reference evidence="1 2" key="1">
    <citation type="submission" date="2018-10" db="EMBL/GenBank/DDBJ databases">
        <title>Tessaracoccus antarcticuss sp. nov., isolated from sediment.</title>
        <authorList>
            <person name="Zhou L.Y."/>
            <person name="Du Z.J."/>
        </authorList>
    </citation>
    <scope>NUCLEOTIDE SEQUENCE [LARGE SCALE GENOMIC DNA]</scope>
    <source>
        <strain evidence="1 2">JDX10</strain>
    </source>
</reference>
<evidence type="ECO:0000313" key="1">
    <source>
        <dbReference type="EMBL" id="RMB62505.1"/>
    </source>
</evidence>
<organism evidence="1 2">
    <name type="scientific">Tessaracoccus antarcticus</name>
    <dbReference type="NCBI Taxonomy" id="2479848"/>
    <lineage>
        <taxon>Bacteria</taxon>
        <taxon>Bacillati</taxon>
        <taxon>Actinomycetota</taxon>
        <taxon>Actinomycetes</taxon>
        <taxon>Propionibacteriales</taxon>
        <taxon>Propionibacteriaceae</taxon>
        <taxon>Tessaracoccus</taxon>
    </lineage>
</organism>
<dbReference type="RefSeq" id="WP_121901052.1">
    <property type="nucleotide sequence ID" value="NZ_REFW01000001.1"/>
</dbReference>
<dbReference type="EMBL" id="REFW01000001">
    <property type="protein sequence ID" value="RMB62505.1"/>
    <property type="molecule type" value="Genomic_DNA"/>
</dbReference>
<gene>
    <name evidence="1" type="ORF">EAX62_06200</name>
</gene>
<dbReference type="AlphaFoldDB" id="A0A3M0GC45"/>
<evidence type="ECO:0000313" key="2">
    <source>
        <dbReference type="Proteomes" id="UP000275256"/>
    </source>
</evidence>
<accession>A0A3M0GC45</accession>
<name>A0A3M0GC45_9ACTN</name>
<dbReference type="Proteomes" id="UP000275256">
    <property type="component" value="Unassembled WGS sequence"/>
</dbReference>
<comment type="caution">
    <text evidence="1">The sequence shown here is derived from an EMBL/GenBank/DDBJ whole genome shotgun (WGS) entry which is preliminary data.</text>
</comment>
<keyword evidence="2" id="KW-1185">Reference proteome</keyword>
<dbReference type="OrthoDB" id="5121906at2"/>
<protein>
    <submittedName>
        <fullName evidence="1">Uncharacterized protein</fullName>
    </submittedName>
</protein>